<dbReference type="PANTHER" id="PTHR43047:SF72">
    <property type="entry name" value="OSMOSENSING HISTIDINE PROTEIN KINASE SLN1"/>
    <property type="match status" value="1"/>
</dbReference>
<comment type="caution">
    <text evidence="9">The sequence shown here is derived from an EMBL/GenBank/DDBJ whole genome shotgun (WGS) entry which is preliminary data.</text>
</comment>
<keyword evidence="4" id="KW-0808">Transferase</keyword>
<name>A0ABP1EM88_9FLAO</name>
<dbReference type="Pfam" id="PF02518">
    <property type="entry name" value="HATPase_c"/>
    <property type="match status" value="1"/>
</dbReference>
<dbReference type="InterPro" id="IPR036097">
    <property type="entry name" value="HisK_dim/P_sf"/>
</dbReference>
<dbReference type="Gene3D" id="1.25.40.10">
    <property type="entry name" value="Tetratricopeptide repeat domain"/>
    <property type="match status" value="1"/>
</dbReference>
<dbReference type="EMBL" id="CAXIXY010000004">
    <property type="protein sequence ID" value="CAL2086059.1"/>
    <property type="molecule type" value="Genomic_DNA"/>
</dbReference>
<dbReference type="InterPro" id="IPR004358">
    <property type="entry name" value="Sig_transdc_His_kin-like_C"/>
</dbReference>
<evidence type="ECO:0000256" key="6">
    <source>
        <dbReference type="PROSITE-ProRule" id="PRU00339"/>
    </source>
</evidence>
<gene>
    <name evidence="9" type="ORF">T190607A01A_20577</name>
</gene>
<evidence type="ECO:0000256" key="3">
    <source>
        <dbReference type="ARBA" id="ARBA00022553"/>
    </source>
</evidence>
<dbReference type="InterPro" id="IPR005467">
    <property type="entry name" value="His_kinase_dom"/>
</dbReference>
<dbReference type="Pfam" id="PF13181">
    <property type="entry name" value="TPR_8"/>
    <property type="match status" value="2"/>
</dbReference>
<evidence type="ECO:0000256" key="4">
    <source>
        <dbReference type="ARBA" id="ARBA00022679"/>
    </source>
</evidence>
<sequence>MTKKIIYVLIFFQSILAASQTDVELLKNISLEVCESKPLFCKAYNYYNLRLYDSCYVYSGKALLTSNNYKEKDILNYIQGISAIKKNLYKKALKNILSIRDNSFIESLKESQLGNIYLNLKQYDNSIKHYLIWEGLDNVKDSKITKNAYHNIGLSYIHLKDYDSAKQYFDKEFSLIKKSDTSSIIRAKMDLANVYYNQYLDDDAIPLFLESYNLAKSFTDIELKQNSALNMAVVERNRKGYRESVQYYREYIKWKDSLWNRDKIWELTEKDKQIAVAQKDSEIAIQEEKLKTQKVVQKGLIFGASGLLVFLGFLAFFYKKLQKKNSLITQQKEDLTIANKTKNYLFSVVSHDLRSPMNTIKHQHLQLKKHIENNNLEGIKEANNSAITVTESTSHLLNNVLHWSLEQNNQMVFEQKEYPFKPIVEHVLYDYENLIEANDVEIETNYTKNSLIKADRESLKIVLRNLLDNSVKYMNGKGKITIEMGVDSGNYAYVSIQDTGIGISAERLAKINSLKDVSIDKINRSEGVGLGLILCQTLVKKNKGILSFDSEKGKGTKVTIQLLRSED</sequence>
<evidence type="ECO:0000256" key="1">
    <source>
        <dbReference type="ARBA" id="ARBA00000085"/>
    </source>
</evidence>
<dbReference type="EC" id="2.7.13.3" evidence="2"/>
<evidence type="ECO:0000256" key="7">
    <source>
        <dbReference type="SAM" id="Phobius"/>
    </source>
</evidence>
<dbReference type="Gene3D" id="1.10.287.130">
    <property type="match status" value="1"/>
</dbReference>
<dbReference type="Proteomes" id="UP001497416">
    <property type="component" value="Unassembled WGS sequence"/>
</dbReference>
<feature type="domain" description="Histidine kinase" evidence="8">
    <location>
        <begin position="348"/>
        <end position="566"/>
    </location>
</feature>
<dbReference type="InterPro" id="IPR036890">
    <property type="entry name" value="HATPase_C_sf"/>
</dbReference>
<keyword evidence="7" id="KW-1133">Transmembrane helix</keyword>
<keyword evidence="10" id="KW-1185">Reference proteome</keyword>
<keyword evidence="7" id="KW-0812">Transmembrane</keyword>
<evidence type="ECO:0000259" key="8">
    <source>
        <dbReference type="PROSITE" id="PS50109"/>
    </source>
</evidence>
<dbReference type="Gene3D" id="3.30.565.10">
    <property type="entry name" value="Histidine kinase-like ATPase, C-terminal domain"/>
    <property type="match status" value="1"/>
</dbReference>
<dbReference type="SUPFAM" id="SSF55874">
    <property type="entry name" value="ATPase domain of HSP90 chaperone/DNA topoisomerase II/histidine kinase"/>
    <property type="match status" value="1"/>
</dbReference>
<evidence type="ECO:0000256" key="2">
    <source>
        <dbReference type="ARBA" id="ARBA00012438"/>
    </source>
</evidence>
<protein>
    <recommendedName>
        <fullName evidence="2">histidine kinase</fullName>
        <ecNumber evidence="2">2.7.13.3</ecNumber>
    </recommendedName>
</protein>
<dbReference type="RefSeq" id="WP_348712136.1">
    <property type="nucleotide sequence ID" value="NZ_CAXIXY010000004.1"/>
</dbReference>
<evidence type="ECO:0000313" key="9">
    <source>
        <dbReference type="EMBL" id="CAL2086059.1"/>
    </source>
</evidence>
<dbReference type="InterPro" id="IPR019734">
    <property type="entry name" value="TPR_rpt"/>
</dbReference>
<evidence type="ECO:0000256" key="5">
    <source>
        <dbReference type="ARBA" id="ARBA00022777"/>
    </source>
</evidence>
<dbReference type="SUPFAM" id="SSF47384">
    <property type="entry name" value="Homodimeric domain of signal transducing histidine kinase"/>
    <property type="match status" value="1"/>
</dbReference>
<keyword evidence="5" id="KW-0418">Kinase</keyword>
<dbReference type="InterPro" id="IPR003661">
    <property type="entry name" value="HisK_dim/P_dom"/>
</dbReference>
<keyword evidence="3" id="KW-0597">Phosphoprotein</keyword>
<keyword evidence="7" id="KW-0472">Membrane</keyword>
<keyword evidence="6" id="KW-0802">TPR repeat</keyword>
<feature type="repeat" description="TPR" evidence="6">
    <location>
        <begin position="146"/>
        <end position="179"/>
    </location>
</feature>
<dbReference type="SMART" id="SM00387">
    <property type="entry name" value="HATPase_c"/>
    <property type="match status" value="1"/>
</dbReference>
<proteinExistence type="predicted"/>
<dbReference type="PANTHER" id="PTHR43047">
    <property type="entry name" value="TWO-COMPONENT HISTIDINE PROTEIN KINASE"/>
    <property type="match status" value="1"/>
</dbReference>
<reference evidence="9 10" key="1">
    <citation type="submission" date="2024-05" db="EMBL/GenBank/DDBJ databases">
        <authorList>
            <person name="Duchaud E."/>
        </authorList>
    </citation>
    <scope>NUCLEOTIDE SEQUENCE [LARGE SCALE GENOMIC DNA]</scope>
    <source>
        <strain evidence="9">Ena-SAMPLE-TAB-13-05-2024-13:56:06:370-140302</strain>
    </source>
</reference>
<dbReference type="SUPFAM" id="SSF48452">
    <property type="entry name" value="TPR-like"/>
    <property type="match status" value="1"/>
</dbReference>
<dbReference type="PRINTS" id="PR00344">
    <property type="entry name" value="BCTRLSENSOR"/>
</dbReference>
<evidence type="ECO:0000313" key="10">
    <source>
        <dbReference type="Proteomes" id="UP001497416"/>
    </source>
</evidence>
<comment type="catalytic activity">
    <reaction evidence="1">
        <text>ATP + protein L-histidine = ADP + protein N-phospho-L-histidine.</text>
        <dbReference type="EC" id="2.7.13.3"/>
    </reaction>
</comment>
<dbReference type="InterPro" id="IPR003594">
    <property type="entry name" value="HATPase_dom"/>
</dbReference>
<dbReference type="InterPro" id="IPR011990">
    <property type="entry name" value="TPR-like_helical_dom_sf"/>
</dbReference>
<accession>A0ABP1EM88</accession>
<organism evidence="9 10">
    <name type="scientific">Tenacibaculum platacis</name>
    <dbReference type="NCBI Taxonomy" id="3137852"/>
    <lineage>
        <taxon>Bacteria</taxon>
        <taxon>Pseudomonadati</taxon>
        <taxon>Bacteroidota</taxon>
        <taxon>Flavobacteriia</taxon>
        <taxon>Flavobacteriales</taxon>
        <taxon>Flavobacteriaceae</taxon>
        <taxon>Tenacibaculum</taxon>
    </lineage>
</organism>
<dbReference type="PROSITE" id="PS50005">
    <property type="entry name" value="TPR"/>
    <property type="match status" value="1"/>
</dbReference>
<feature type="transmembrane region" description="Helical" evidence="7">
    <location>
        <begin position="299"/>
        <end position="318"/>
    </location>
</feature>
<dbReference type="CDD" id="cd00082">
    <property type="entry name" value="HisKA"/>
    <property type="match status" value="1"/>
</dbReference>
<dbReference type="PROSITE" id="PS50109">
    <property type="entry name" value="HIS_KIN"/>
    <property type="match status" value="1"/>
</dbReference>